<sequence length="101" mass="11423">MLTYAPSRSRLNRVSTSLRTESSPFASPFRRFIARERSNARVHGAKSKRSVIRVDRILLHRACSPRVARASRSRDHGDGHTVRAEEVRLARARENASRSGV</sequence>
<dbReference type="AlphaFoldDB" id="A0A1Y5IIB6"/>
<name>A0A1Y5IIB6_OSTTA</name>
<dbReference type="Proteomes" id="UP000195557">
    <property type="component" value="Unassembled WGS sequence"/>
</dbReference>
<feature type="region of interest" description="Disordered" evidence="1">
    <location>
        <begin position="1"/>
        <end position="20"/>
    </location>
</feature>
<feature type="compositionally biased region" description="Basic and acidic residues" evidence="1">
    <location>
        <begin position="72"/>
        <end position="101"/>
    </location>
</feature>
<gene>
    <name evidence="2" type="ORF">BE221DRAFT_66867</name>
</gene>
<proteinExistence type="predicted"/>
<dbReference type="EMBL" id="KZ155771">
    <property type="protein sequence ID" value="OUS49319.1"/>
    <property type="molecule type" value="Genomic_DNA"/>
</dbReference>
<evidence type="ECO:0000256" key="1">
    <source>
        <dbReference type="SAM" id="MobiDB-lite"/>
    </source>
</evidence>
<reference evidence="2" key="1">
    <citation type="submission" date="2017-04" db="EMBL/GenBank/DDBJ databases">
        <title>Population genomics of picophytoplankton unveils novel chromosome hypervariability.</title>
        <authorList>
            <consortium name="DOE Joint Genome Institute"/>
            <person name="Blanc-Mathieu R."/>
            <person name="Krasovec M."/>
            <person name="Hebrard M."/>
            <person name="Yau S."/>
            <person name="Desgranges E."/>
            <person name="Martin J."/>
            <person name="Schackwitz W."/>
            <person name="Kuo A."/>
            <person name="Salin G."/>
            <person name="Donnadieu C."/>
            <person name="Desdevises Y."/>
            <person name="Sanchez-Ferandin S."/>
            <person name="Moreau H."/>
            <person name="Rivals E."/>
            <person name="Grigoriev I.V."/>
            <person name="Grimsley N."/>
            <person name="Eyre-Walker A."/>
            <person name="Piganeau G."/>
        </authorList>
    </citation>
    <scope>NUCLEOTIDE SEQUENCE [LARGE SCALE GENOMIC DNA]</scope>
    <source>
        <strain evidence="2">RCC 1115</strain>
    </source>
</reference>
<accession>A0A1Y5IIB6</accession>
<feature type="region of interest" description="Disordered" evidence="1">
    <location>
        <begin position="66"/>
        <end position="101"/>
    </location>
</feature>
<organism evidence="2">
    <name type="scientific">Ostreococcus tauri</name>
    <name type="common">Marine green alga</name>
    <dbReference type="NCBI Taxonomy" id="70448"/>
    <lineage>
        <taxon>Eukaryota</taxon>
        <taxon>Viridiplantae</taxon>
        <taxon>Chlorophyta</taxon>
        <taxon>Mamiellophyceae</taxon>
        <taxon>Mamiellales</taxon>
        <taxon>Bathycoccaceae</taxon>
        <taxon>Ostreococcus</taxon>
    </lineage>
</organism>
<protein>
    <submittedName>
        <fullName evidence="2">Uncharacterized protein</fullName>
    </submittedName>
</protein>
<evidence type="ECO:0000313" key="2">
    <source>
        <dbReference type="EMBL" id="OUS49319.1"/>
    </source>
</evidence>